<evidence type="ECO:0000256" key="1">
    <source>
        <dbReference type="SAM" id="MobiDB-lite"/>
    </source>
</evidence>
<feature type="region of interest" description="Disordered" evidence="1">
    <location>
        <begin position="85"/>
        <end position="109"/>
    </location>
</feature>
<evidence type="ECO:0000313" key="2">
    <source>
        <dbReference type="EMBL" id="ERG91435.1"/>
    </source>
</evidence>
<dbReference type="Proteomes" id="UP000030649">
    <property type="component" value="Unassembled WGS sequence"/>
</dbReference>
<dbReference type="EMBL" id="KE356560">
    <property type="protein sequence ID" value="ERG91435.1"/>
    <property type="molecule type" value="Genomic_DNA"/>
</dbReference>
<dbReference type="AlphaFoldDB" id="U1N4F1"/>
<gene>
    <name evidence="2" type="ORF">J07HQW1_01469</name>
</gene>
<reference evidence="2 3" key="1">
    <citation type="journal article" date="2013" name="PLoS ONE">
        <title>Assembly-driven community genomics of a hypersaline microbial ecosystem.</title>
        <authorList>
            <person name="Podell S."/>
            <person name="Ugalde J.A."/>
            <person name="Narasingarao P."/>
            <person name="Banfield J.F."/>
            <person name="Heidelberg K.B."/>
            <person name="Allen E.E."/>
        </authorList>
    </citation>
    <scope>NUCLEOTIDE SEQUENCE [LARGE SCALE GENOMIC DNA]</scope>
    <source>
        <strain evidence="3">J07HQW1</strain>
    </source>
</reference>
<organism evidence="2 3">
    <name type="scientific">Haloquadratum walsbyi J07HQW1</name>
    <dbReference type="NCBI Taxonomy" id="1238424"/>
    <lineage>
        <taxon>Archaea</taxon>
        <taxon>Methanobacteriati</taxon>
        <taxon>Methanobacteriota</taxon>
        <taxon>Stenosarchaea group</taxon>
        <taxon>Halobacteria</taxon>
        <taxon>Halobacteriales</taxon>
        <taxon>Haloferacaceae</taxon>
        <taxon>Haloquadratum</taxon>
    </lineage>
</organism>
<protein>
    <recommendedName>
        <fullName evidence="4">Transposase</fullName>
    </recommendedName>
</protein>
<sequence length="109" mass="12785">MLKTGKKASKPGINSPHVVSDYRTATFYNEYVSLTTVDERIEADYVLPDEDSDTPHTEYLFFDEYETTEAERHRKHSEWQLHSHCRKEMESHTPRQATPENRIGTILWG</sequence>
<evidence type="ECO:0000313" key="3">
    <source>
        <dbReference type="Proteomes" id="UP000030649"/>
    </source>
</evidence>
<evidence type="ECO:0008006" key="4">
    <source>
        <dbReference type="Google" id="ProtNLM"/>
    </source>
</evidence>
<name>U1N4F1_9EURY</name>
<proteinExistence type="predicted"/>
<accession>U1N4F1</accession>
<dbReference type="HOGENOM" id="CLU_173761_0_0_2"/>